<evidence type="ECO:0000313" key="2">
    <source>
        <dbReference type="Proteomes" id="UP000603141"/>
    </source>
</evidence>
<dbReference type="Proteomes" id="UP000603141">
    <property type="component" value="Unassembled WGS sequence"/>
</dbReference>
<reference evidence="1" key="1">
    <citation type="submission" date="2021-01" db="EMBL/GenBank/DDBJ databases">
        <title>Modified the classification status of verrucomicrobia.</title>
        <authorList>
            <person name="Feng X."/>
        </authorList>
    </citation>
    <scope>NUCLEOTIDE SEQUENCE</scope>
    <source>
        <strain evidence="1">KCTC 22041</strain>
    </source>
</reference>
<name>A0A934S9P4_9BACT</name>
<organism evidence="1 2">
    <name type="scientific">Luteolibacter pohnpeiensis</name>
    <dbReference type="NCBI Taxonomy" id="454153"/>
    <lineage>
        <taxon>Bacteria</taxon>
        <taxon>Pseudomonadati</taxon>
        <taxon>Verrucomicrobiota</taxon>
        <taxon>Verrucomicrobiia</taxon>
        <taxon>Verrucomicrobiales</taxon>
        <taxon>Verrucomicrobiaceae</taxon>
        <taxon>Luteolibacter</taxon>
    </lineage>
</organism>
<comment type="caution">
    <text evidence="1">The sequence shown here is derived from an EMBL/GenBank/DDBJ whole genome shotgun (WGS) entry which is preliminary data.</text>
</comment>
<accession>A0A934S9P4</accession>
<evidence type="ECO:0000313" key="1">
    <source>
        <dbReference type="EMBL" id="MBK1884702.1"/>
    </source>
</evidence>
<dbReference type="RefSeq" id="WP_200274140.1">
    <property type="nucleotide sequence ID" value="NZ_JAENIJ010000077.1"/>
</dbReference>
<dbReference type="AlphaFoldDB" id="A0A934S9P4"/>
<keyword evidence="2" id="KW-1185">Reference proteome</keyword>
<gene>
    <name evidence="1" type="ORF">JIN85_19985</name>
</gene>
<dbReference type="EMBL" id="JAENIJ010000077">
    <property type="protein sequence ID" value="MBK1884702.1"/>
    <property type="molecule type" value="Genomic_DNA"/>
</dbReference>
<sequence length="117" mass="13039">MSVDQIAAIRPAILEAIEGSPATCATLELEGDADKWVQFTEYTINAAYPHSNNPEECVKSLPSIAGLKLVNWETRTFATFEIPPSDAELVARWIDEYFLKILDCSADYDIDVTIEQL</sequence>
<protein>
    <submittedName>
        <fullName evidence="1">Uncharacterized protein</fullName>
    </submittedName>
</protein>
<proteinExistence type="predicted"/>